<feature type="domain" description="Heterokaryon incompatibility" evidence="1">
    <location>
        <begin position="59"/>
        <end position="209"/>
    </location>
</feature>
<dbReference type="Proteomes" id="UP001310594">
    <property type="component" value="Unassembled WGS sequence"/>
</dbReference>
<comment type="caution">
    <text evidence="2">The sequence shown here is derived from an EMBL/GenBank/DDBJ whole genome shotgun (WGS) entry which is preliminary data.</text>
</comment>
<name>A0AAN8A4G4_9PEZI</name>
<reference evidence="2" key="1">
    <citation type="submission" date="2023-08" db="EMBL/GenBank/DDBJ databases">
        <title>Black Yeasts Isolated from many extreme environments.</title>
        <authorList>
            <person name="Coleine C."/>
            <person name="Stajich J.E."/>
            <person name="Selbmann L."/>
        </authorList>
    </citation>
    <scope>NUCLEOTIDE SEQUENCE</scope>
    <source>
        <strain evidence="2">CCFEE 5810</strain>
    </source>
</reference>
<proteinExistence type="predicted"/>
<dbReference type="EMBL" id="JAVRQU010000004">
    <property type="protein sequence ID" value="KAK5704309.1"/>
    <property type="molecule type" value="Genomic_DNA"/>
</dbReference>
<dbReference type="PANTHER" id="PTHR24148:SF64">
    <property type="entry name" value="HETEROKARYON INCOMPATIBILITY DOMAIN-CONTAINING PROTEIN"/>
    <property type="match status" value="1"/>
</dbReference>
<dbReference type="Pfam" id="PF06985">
    <property type="entry name" value="HET"/>
    <property type="match status" value="1"/>
</dbReference>
<dbReference type="InterPro" id="IPR010730">
    <property type="entry name" value="HET"/>
</dbReference>
<organism evidence="2 3">
    <name type="scientific">Elasticomyces elasticus</name>
    <dbReference type="NCBI Taxonomy" id="574655"/>
    <lineage>
        <taxon>Eukaryota</taxon>
        <taxon>Fungi</taxon>
        <taxon>Dikarya</taxon>
        <taxon>Ascomycota</taxon>
        <taxon>Pezizomycotina</taxon>
        <taxon>Dothideomycetes</taxon>
        <taxon>Dothideomycetidae</taxon>
        <taxon>Mycosphaerellales</taxon>
        <taxon>Teratosphaeriaceae</taxon>
        <taxon>Elasticomyces</taxon>
    </lineage>
</organism>
<dbReference type="InterPro" id="IPR052895">
    <property type="entry name" value="HetReg/Transcr_Mod"/>
</dbReference>
<accession>A0AAN8A4G4</accession>
<evidence type="ECO:0000313" key="2">
    <source>
        <dbReference type="EMBL" id="KAK5704309.1"/>
    </source>
</evidence>
<sequence length="556" mass="63446">MLSIKKTEPTGDPVEPIYQYRPLTSDDETRLLTIEPAHDQSELIQCRLTQSSDISNDDYQTLSYAWGPTYNDGSHLTHHVVCDGGLIAVTANLHGALLQIRQDYAFNGIDASALPLWCDAICINQADVEERSKQVRLMGEIFASSSRLIIWLGSFASHHESTALRRLLDEYDTNEQRDMSQQSTAHQCSPILEKVLARPYFTRRWVIQEVVLTPGPRRWVFMGDQAFHYRTLERAMHNLQLRDMASCHEYWSSTWQLEYHEGDVRRPSSRTCRALSLLRNLELCSTMVCSDDRDRVFALLGISTTFEGFGAVQHVVVQPDYTLTAEQLYLKLAIRYGGSKKYAIALLACAAARAPMAGCNRSLPSWAPDWRLSMYNGNPIQHSVSMILHDCIPGMWCRQTDPDRYPEPAEPGQDNDREQHAEEYLHYCPYALDMAPYVSADCKILHILGHVTRRPLGDDDMDRRPALTKNQTYLLLSSSPTAFLLETVSGTPDHPEDAIFRLLSCHKLTYPRSPDAEVFPSDFDRYGELKRPVHDVVWLEWRRQLQSAPQQWIAIA</sequence>
<evidence type="ECO:0000313" key="3">
    <source>
        <dbReference type="Proteomes" id="UP001310594"/>
    </source>
</evidence>
<gene>
    <name evidence="2" type="ORF">LTR97_003327</name>
</gene>
<dbReference type="AlphaFoldDB" id="A0AAN8A4G4"/>
<protein>
    <recommendedName>
        <fullName evidence="1">Heterokaryon incompatibility domain-containing protein</fullName>
    </recommendedName>
</protein>
<evidence type="ECO:0000259" key="1">
    <source>
        <dbReference type="Pfam" id="PF06985"/>
    </source>
</evidence>
<dbReference type="PANTHER" id="PTHR24148">
    <property type="entry name" value="ANKYRIN REPEAT DOMAIN-CONTAINING PROTEIN 39 HOMOLOG-RELATED"/>
    <property type="match status" value="1"/>
</dbReference>